<proteinExistence type="predicted"/>
<evidence type="ECO:0000313" key="2">
    <source>
        <dbReference type="Proteomes" id="UP000059680"/>
    </source>
</evidence>
<dbReference type="STRING" id="39947.A0A0P0W291"/>
<feature type="non-terminal residue" evidence="1">
    <location>
        <position position="1"/>
    </location>
</feature>
<dbReference type="EMBL" id="AP014959">
    <property type="protein sequence ID" value="BAS85762.1"/>
    <property type="molecule type" value="Genomic_DNA"/>
</dbReference>
<name>A0A0P0W291_ORYSJ</name>
<reference evidence="2" key="1">
    <citation type="journal article" date="2005" name="Nature">
        <title>The map-based sequence of the rice genome.</title>
        <authorList>
            <consortium name="International rice genome sequencing project (IRGSP)"/>
            <person name="Matsumoto T."/>
            <person name="Wu J."/>
            <person name="Kanamori H."/>
            <person name="Katayose Y."/>
            <person name="Fujisawa M."/>
            <person name="Namiki N."/>
            <person name="Mizuno H."/>
            <person name="Yamamoto K."/>
            <person name="Antonio B.A."/>
            <person name="Baba T."/>
            <person name="Sakata K."/>
            <person name="Nagamura Y."/>
            <person name="Aoki H."/>
            <person name="Arikawa K."/>
            <person name="Arita K."/>
            <person name="Bito T."/>
            <person name="Chiden Y."/>
            <person name="Fujitsuka N."/>
            <person name="Fukunaka R."/>
            <person name="Hamada M."/>
            <person name="Harada C."/>
            <person name="Hayashi A."/>
            <person name="Hijishita S."/>
            <person name="Honda M."/>
            <person name="Hosokawa S."/>
            <person name="Ichikawa Y."/>
            <person name="Idonuma A."/>
            <person name="Iijima M."/>
            <person name="Ikeda M."/>
            <person name="Ikeno M."/>
            <person name="Ito K."/>
            <person name="Ito S."/>
            <person name="Ito T."/>
            <person name="Ito Y."/>
            <person name="Ito Y."/>
            <person name="Iwabuchi A."/>
            <person name="Kamiya K."/>
            <person name="Karasawa W."/>
            <person name="Kurita K."/>
            <person name="Katagiri S."/>
            <person name="Kikuta A."/>
            <person name="Kobayashi H."/>
            <person name="Kobayashi N."/>
            <person name="Machita K."/>
            <person name="Maehara T."/>
            <person name="Masukawa M."/>
            <person name="Mizubayashi T."/>
            <person name="Mukai Y."/>
            <person name="Nagasaki H."/>
            <person name="Nagata Y."/>
            <person name="Naito S."/>
            <person name="Nakashima M."/>
            <person name="Nakama Y."/>
            <person name="Nakamichi Y."/>
            <person name="Nakamura M."/>
            <person name="Meguro A."/>
            <person name="Negishi M."/>
            <person name="Ohta I."/>
            <person name="Ohta T."/>
            <person name="Okamoto M."/>
            <person name="Ono N."/>
            <person name="Saji S."/>
            <person name="Sakaguchi M."/>
            <person name="Sakai K."/>
            <person name="Shibata M."/>
            <person name="Shimokawa T."/>
            <person name="Song J."/>
            <person name="Takazaki Y."/>
            <person name="Terasawa K."/>
            <person name="Tsugane M."/>
            <person name="Tsuji K."/>
            <person name="Ueda S."/>
            <person name="Waki K."/>
            <person name="Yamagata H."/>
            <person name="Yamamoto M."/>
            <person name="Yamamoto S."/>
            <person name="Yamane H."/>
            <person name="Yoshiki S."/>
            <person name="Yoshihara R."/>
            <person name="Yukawa K."/>
            <person name="Zhong H."/>
            <person name="Yano M."/>
            <person name="Yuan Q."/>
            <person name="Ouyang S."/>
            <person name="Liu J."/>
            <person name="Jones K.M."/>
            <person name="Gansberger K."/>
            <person name="Moffat K."/>
            <person name="Hill J."/>
            <person name="Bera J."/>
            <person name="Fadrosh D."/>
            <person name="Jin S."/>
            <person name="Johri S."/>
            <person name="Kim M."/>
            <person name="Overton L."/>
            <person name="Reardon M."/>
            <person name="Tsitrin T."/>
            <person name="Vuong H."/>
            <person name="Weaver B."/>
            <person name="Ciecko A."/>
            <person name="Tallon L."/>
            <person name="Jackson J."/>
            <person name="Pai G."/>
            <person name="Aken S.V."/>
            <person name="Utterback T."/>
            <person name="Reidmuller S."/>
            <person name="Feldblyum T."/>
            <person name="Hsiao J."/>
            <person name="Zismann V."/>
            <person name="Iobst S."/>
            <person name="de Vazeille A.R."/>
            <person name="Buell C.R."/>
            <person name="Ying K."/>
            <person name="Li Y."/>
            <person name="Lu T."/>
            <person name="Huang Y."/>
            <person name="Zhao Q."/>
            <person name="Feng Q."/>
            <person name="Zhang L."/>
            <person name="Zhu J."/>
            <person name="Weng Q."/>
            <person name="Mu J."/>
            <person name="Lu Y."/>
            <person name="Fan D."/>
            <person name="Liu Y."/>
            <person name="Guan J."/>
            <person name="Zhang Y."/>
            <person name="Yu S."/>
            <person name="Liu X."/>
            <person name="Zhang Y."/>
            <person name="Hong G."/>
            <person name="Han B."/>
            <person name="Choisne N."/>
            <person name="Demange N."/>
            <person name="Orjeda G."/>
            <person name="Samain S."/>
            <person name="Cattolico L."/>
            <person name="Pelletier E."/>
            <person name="Couloux A."/>
            <person name="Segurens B."/>
            <person name="Wincker P."/>
            <person name="D'Hont A."/>
            <person name="Scarpelli C."/>
            <person name="Weissenbach J."/>
            <person name="Salanoubat M."/>
            <person name="Quetier F."/>
            <person name="Yu Y."/>
            <person name="Kim H.R."/>
            <person name="Rambo T."/>
            <person name="Currie J."/>
            <person name="Collura K."/>
            <person name="Luo M."/>
            <person name="Yang T."/>
            <person name="Ammiraju J.S.S."/>
            <person name="Engler F."/>
            <person name="Soderlund C."/>
            <person name="Wing R.A."/>
            <person name="Palmer L.E."/>
            <person name="de la Bastide M."/>
            <person name="Spiegel L."/>
            <person name="Nascimento L."/>
            <person name="Zutavern T."/>
            <person name="O'Shaughnessy A."/>
            <person name="Dike S."/>
            <person name="Dedhia N."/>
            <person name="Preston R."/>
            <person name="Balija V."/>
            <person name="McCombie W.R."/>
            <person name="Chow T."/>
            <person name="Chen H."/>
            <person name="Chung M."/>
            <person name="Chen C."/>
            <person name="Shaw J."/>
            <person name="Wu H."/>
            <person name="Hsiao K."/>
            <person name="Chao Y."/>
            <person name="Chu M."/>
            <person name="Cheng C."/>
            <person name="Hour A."/>
            <person name="Lee P."/>
            <person name="Lin S."/>
            <person name="Lin Y."/>
            <person name="Liou J."/>
            <person name="Liu S."/>
            <person name="Hsing Y."/>
            <person name="Raghuvanshi S."/>
            <person name="Mohanty A."/>
            <person name="Bharti A.K."/>
            <person name="Gaur A."/>
            <person name="Gupta V."/>
            <person name="Kumar D."/>
            <person name="Ravi V."/>
            <person name="Vij S."/>
            <person name="Kapur A."/>
            <person name="Khurana P."/>
            <person name="Khurana P."/>
            <person name="Khurana J.P."/>
            <person name="Tyagi A.K."/>
            <person name="Gaikwad K."/>
            <person name="Singh A."/>
            <person name="Dalal V."/>
            <person name="Srivastava S."/>
            <person name="Dixit A."/>
            <person name="Pal A.K."/>
            <person name="Ghazi I.A."/>
            <person name="Yadav M."/>
            <person name="Pandit A."/>
            <person name="Bhargava A."/>
            <person name="Sureshbabu K."/>
            <person name="Batra K."/>
            <person name="Sharma T.R."/>
            <person name="Mohapatra T."/>
            <person name="Singh N.K."/>
            <person name="Messing J."/>
            <person name="Nelson A.B."/>
            <person name="Fuks G."/>
            <person name="Kavchok S."/>
            <person name="Keizer G."/>
            <person name="Linton E."/>
            <person name="Llaca V."/>
            <person name="Song R."/>
            <person name="Tanyolac B."/>
            <person name="Young S."/>
            <person name="Ho-Il K."/>
            <person name="Hahn J.H."/>
            <person name="Sangsakoo G."/>
            <person name="Vanavichit A."/>
            <person name="de Mattos Luiz.A.T."/>
            <person name="Zimmer P.D."/>
            <person name="Malone G."/>
            <person name="Dellagostin O."/>
            <person name="de Oliveira A.C."/>
            <person name="Bevan M."/>
            <person name="Bancroft I."/>
            <person name="Minx P."/>
            <person name="Cordum H."/>
            <person name="Wilson R."/>
            <person name="Cheng Z."/>
            <person name="Jin W."/>
            <person name="Jiang J."/>
            <person name="Leong S.A."/>
            <person name="Iwama H."/>
            <person name="Gojobori T."/>
            <person name="Itoh T."/>
            <person name="Niimura Y."/>
            <person name="Fujii Y."/>
            <person name="Habara T."/>
            <person name="Sakai H."/>
            <person name="Sato Y."/>
            <person name="Wilson G."/>
            <person name="Kumar K."/>
            <person name="McCouch S."/>
            <person name="Juretic N."/>
            <person name="Hoen D."/>
            <person name="Wright S."/>
            <person name="Bruskiewich R."/>
            <person name="Bureau T."/>
            <person name="Miyao A."/>
            <person name="Hirochika H."/>
            <person name="Nishikawa T."/>
            <person name="Kadowaki K."/>
            <person name="Sugiura M."/>
            <person name="Burr B."/>
            <person name="Sasaki T."/>
        </authorList>
    </citation>
    <scope>NUCLEOTIDE SEQUENCE [LARGE SCALE GENOMIC DNA]</scope>
    <source>
        <strain evidence="2">cv. Nipponbare</strain>
    </source>
</reference>
<dbReference type="InParanoid" id="A0A0P0W291"/>
<dbReference type="Pfam" id="PF10344">
    <property type="entry name" value="Hobbit"/>
    <property type="match status" value="1"/>
</dbReference>
<dbReference type="AlphaFoldDB" id="A0A0P0W291"/>
<accession>A0A0P0W291</accession>
<organism evidence="1 2">
    <name type="scientific">Oryza sativa subsp. japonica</name>
    <name type="common">Rice</name>
    <dbReference type="NCBI Taxonomy" id="39947"/>
    <lineage>
        <taxon>Eukaryota</taxon>
        <taxon>Viridiplantae</taxon>
        <taxon>Streptophyta</taxon>
        <taxon>Embryophyta</taxon>
        <taxon>Tracheophyta</taxon>
        <taxon>Spermatophyta</taxon>
        <taxon>Magnoliopsida</taxon>
        <taxon>Liliopsida</taxon>
        <taxon>Poales</taxon>
        <taxon>Poaceae</taxon>
        <taxon>BOP clade</taxon>
        <taxon>Oryzoideae</taxon>
        <taxon>Oryzeae</taxon>
        <taxon>Oryzinae</taxon>
        <taxon>Oryza</taxon>
        <taxon>Oryza sativa</taxon>
    </lineage>
</organism>
<dbReference type="PANTHER" id="PTHR15678:SF6">
    <property type="entry name" value="BRIDGE-LIKE LIPID TRANSFER PROTEIN FAMILY MEMBER 2"/>
    <property type="match status" value="1"/>
</dbReference>
<dbReference type="PANTHER" id="PTHR15678">
    <property type="entry name" value="ANTIGEN MLAA-22-RELATED"/>
    <property type="match status" value="1"/>
</dbReference>
<reference evidence="1 2" key="2">
    <citation type="journal article" date="2013" name="Plant Cell Physiol.">
        <title>Rice Annotation Project Database (RAP-DB): an integrative and interactive database for rice genomics.</title>
        <authorList>
            <person name="Sakai H."/>
            <person name="Lee S.S."/>
            <person name="Tanaka T."/>
            <person name="Numa H."/>
            <person name="Kim J."/>
            <person name="Kawahara Y."/>
            <person name="Wakimoto H."/>
            <person name="Yang C.C."/>
            <person name="Iwamoto M."/>
            <person name="Abe T."/>
            <person name="Yamada Y."/>
            <person name="Muto A."/>
            <person name="Inokuchi H."/>
            <person name="Ikemura T."/>
            <person name="Matsumoto T."/>
            <person name="Sasaki T."/>
            <person name="Itoh T."/>
        </authorList>
    </citation>
    <scope>NUCLEOTIDE SEQUENCE [LARGE SCALE GENOMIC DNA]</scope>
    <source>
        <strain evidence="2">cv. Nipponbare</strain>
    </source>
</reference>
<dbReference type="InterPro" id="IPR045167">
    <property type="entry name" value="Hobbit"/>
</dbReference>
<reference evidence="1 2" key="3">
    <citation type="journal article" date="2013" name="Rice">
        <title>Improvement of the Oryza sativa Nipponbare reference genome using next generation sequence and optical map data.</title>
        <authorList>
            <person name="Kawahara Y."/>
            <person name="de la Bastide M."/>
            <person name="Hamilton J.P."/>
            <person name="Kanamori H."/>
            <person name="McCombie W.R."/>
            <person name="Ouyang S."/>
            <person name="Schwartz D.C."/>
            <person name="Tanaka T."/>
            <person name="Wu J."/>
            <person name="Zhou S."/>
            <person name="Childs K.L."/>
            <person name="Davidson R.M."/>
            <person name="Lin H."/>
            <person name="Quesada-Ocampo L."/>
            <person name="Vaillancourt B."/>
            <person name="Sakai H."/>
            <person name="Lee S.S."/>
            <person name="Kim J."/>
            <person name="Numa H."/>
            <person name="Itoh T."/>
            <person name="Buell C.R."/>
            <person name="Matsumoto T."/>
        </authorList>
    </citation>
    <scope>NUCLEOTIDE SEQUENCE [LARGE SCALE GENOMIC DNA]</scope>
    <source>
        <strain evidence="2">cv. Nipponbare</strain>
    </source>
</reference>
<dbReference type="Gramene" id="Os03t0681201-00">
    <property type="protein sequence ID" value="Os03t0681201-00"/>
    <property type="gene ID" value="Os03g0681201"/>
</dbReference>
<dbReference type="eggNOG" id="KOG1910">
    <property type="taxonomic scope" value="Eukaryota"/>
</dbReference>
<dbReference type="PaxDb" id="39947-A0A0P0W291"/>
<sequence>VVRIIVSFDRFASRLLAWFLSRVLHASVGFRVAGFNCLRDVTIKFSKGSLESISIGEIKLSFRKSLVKLSFGFISKDPKLQLLINDLEIVTRSS</sequence>
<keyword evidence="2" id="KW-1185">Reference proteome</keyword>
<dbReference type="Proteomes" id="UP000059680">
    <property type="component" value="Chromosome 3"/>
</dbReference>
<evidence type="ECO:0000313" key="1">
    <source>
        <dbReference type="EMBL" id="BAS85762.1"/>
    </source>
</evidence>
<gene>
    <name evidence="1" type="ordered locus">Os03g0681201</name>
    <name evidence="1" type="ORF">OSNPB_030681201</name>
</gene>
<protein>
    <submittedName>
        <fullName evidence="1">Os03g0681201 protein</fullName>
    </submittedName>
</protein>
<feature type="non-terminal residue" evidence="1">
    <location>
        <position position="94"/>
    </location>
</feature>